<dbReference type="InterPro" id="IPR012334">
    <property type="entry name" value="Pectin_lyas_fold"/>
</dbReference>
<dbReference type="Proteomes" id="UP000009144">
    <property type="component" value="Chromosome"/>
</dbReference>
<dbReference type="SUPFAM" id="SSF51126">
    <property type="entry name" value="Pectin lyase-like"/>
    <property type="match status" value="1"/>
</dbReference>
<dbReference type="SMART" id="SM00722">
    <property type="entry name" value="CASH"/>
    <property type="match status" value="2"/>
</dbReference>
<dbReference type="EMBL" id="CP003390">
    <property type="protein sequence ID" value="AFI83310.1"/>
    <property type="molecule type" value="Genomic_DNA"/>
</dbReference>
<dbReference type="InterPro" id="IPR007742">
    <property type="entry name" value="NosD_dom"/>
</dbReference>
<gene>
    <name evidence="2" type="ordered locus">Q7A_461</name>
</gene>
<organism evidence="2 3">
    <name type="scientific">Methylophaga nitratireducenticrescens</name>
    <dbReference type="NCBI Taxonomy" id="754476"/>
    <lineage>
        <taxon>Bacteria</taxon>
        <taxon>Pseudomonadati</taxon>
        <taxon>Pseudomonadota</taxon>
        <taxon>Gammaproteobacteria</taxon>
        <taxon>Thiotrichales</taxon>
        <taxon>Piscirickettsiaceae</taxon>
        <taxon>Methylophaga</taxon>
    </lineage>
</organism>
<feature type="domain" description="Carbohydrate-binding/sugar hydrolysis" evidence="1">
    <location>
        <begin position="41"/>
        <end position="189"/>
    </location>
</feature>
<dbReference type="Pfam" id="PF05048">
    <property type="entry name" value="NosD"/>
    <property type="match status" value="1"/>
</dbReference>
<evidence type="ECO:0000313" key="2">
    <source>
        <dbReference type="EMBL" id="AFI83310.1"/>
    </source>
</evidence>
<dbReference type="NCBIfam" id="TIGR03804">
    <property type="entry name" value="para_beta_helix"/>
    <property type="match status" value="3"/>
</dbReference>
<protein>
    <submittedName>
        <fullName evidence="2">Nitrous oxide reductase maturation protein NosD</fullName>
    </submittedName>
</protein>
<dbReference type="PATRIC" id="fig|754476.3.peg.456"/>
<name>I1XFZ1_METNJ</name>
<dbReference type="InterPro" id="IPR006633">
    <property type="entry name" value="Carb-bd_sugar_hydrolysis-dom"/>
</dbReference>
<keyword evidence="3" id="KW-1185">Reference proteome</keyword>
<dbReference type="Gene3D" id="2.160.20.10">
    <property type="entry name" value="Single-stranded right-handed beta-helix, Pectin lyase-like"/>
    <property type="match status" value="2"/>
</dbReference>
<dbReference type="STRING" id="754476.Q7A_461"/>
<dbReference type="InterPro" id="IPR026464">
    <property type="entry name" value="NosD_copper_fam"/>
</dbReference>
<dbReference type="InterPro" id="IPR022441">
    <property type="entry name" value="Para_beta_helix_rpt-2"/>
</dbReference>
<dbReference type="eggNOG" id="COG3420">
    <property type="taxonomic scope" value="Bacteria"/>
</dbReference>
<dbReference type="HOGENOM" id="CLU_041882_0_1_6"/>
<reference evidence="2 3" key="2">
    <citation type="journal article" date="2013" name="Int. J. Syst. Evol. Microbiol.">
        <title>Methylophaga nitratireducenticrescens sp. nov. and Methylophaga frappieri sp. nov., isolated from the biofilm of the methanol-fed denitrification system treating the seawater at the Montreal Biodome.</title>
        <authorList>
            <person name="Villeneuve C."/>
            <person name="Martineau C."/>
            <person name="Mauffrey F."/>
            <person name="Villemur R."/>
        </authorList>
    </citation>
    <scope>NUCLEOTIDE SEQUENCE [LARGE SCALE GENOMIC DNA]</scope>
    <source>
        <strain evidence="2 3">JAM1</strain>
    </source>
</reference>
<dbReference type="NCBIfam" id="TIGR04247">
    <property type="entry name" value="NosD_copper_fam"/>
    <property type="match status" value="1"/>
</dbReference>
<sequence>MVNLKRRHFKGCQSFHYLLAALCFFVSFDSNAELQTNLDQIEPGGTITLPAGEISSMVLRVPNVTVSCDKNTVIDAEGQGHAVEILAAGISFSDCQIRNWGQDLTKLDAGIFVSRQATGSVIHNNRLTGPAFGIWVDATADVVVRNNYIQGDAGIRSQDRGNGIHLFNTSGALIEENKIIQTRDGIYIEAANNNTIRNNLMTSLRYGIHYMYSMDNLLENNITRNTRTGYALMQSKRLRVIGNRSENDENYGILLNFITDSIFLNNVVEGVSQGQTAGLDISGAEGKGLFVYNSLYNRFESNFFVDNNIGIHLTAGSEDNKFKNNAFINNTNQVKYVSNRLQEWSTDGVGNYWSDYLGWDLNKDDIGDTAYEPNDGIDRLLWKYPDAKLLINSPSVMLLRWVQKQFPILKSPGVKDSHPLMTLPAELTP</sequence>
<evidence type="ECO:0000313" key="3">
    <source>
        <dbReference type="Proteomes" id="UP000009144"/>
    </source>
</evidence>
<dbReference type="OrthoDB" id="9767990at2"/>
<proteinExistence type="predicted"/>
<feature type="domain" description="Carbohydrate-binding/sugar hydrolysis" evidence="1">
    <location>
        <begin position="195"/>
        <end position="380"/>
    </location>
</feature>
<dbReference type="AlphaFoldDB" id="I1XFZ1"/>
<dbReference type="KEGG" id="mej:Q7A_461"/>
<dbReference type="InterPro" id="IPR006626">
    <property type="entry name" value="PbH1"/>
</dbReference>
<dbReference type="InterPro" id="IPR011050">
    <property type="entry name" value="Pectin_lyase_fold/virulence"/>
</dbReference>
<dbReference type="SMART" id="SM00710">
    <property type="entry name" value="PbH1"/>
    <property type="match status" value="10"/>
</dbReference>
<reference evidence="2 3" key="1">
    <citation type="journal article" date="2012" name="J. Bacteriol.">
        <title>Complete genome sequences of Methylophaga sp. strain JAM1 and Methylophaga sp. strain JAM7.</title>
        <authorList>
            <person name="Villeneuve C."/>
            <person name="Martineau C."/>
            <person name="Mauffrey F."/>
            <person name="Villemur R."/>
        </authorList>
    </citation>
    <scope>NUCLEOTIDE SEQUENCE [LARGE SCALE GENOMIC DNA]</scope>
    <source>
        <strain evidence="2 3">JAM1</strain>
    </source>
</reference>
<evidence type="ECO:0000259" key="1">
    <source>
        <dbReference type="SMART" id="SM00722"/>
    </source>
</evidence>
<accession>I1XFZ1</accession>